<evidence type="ECO:0000313" key="2">
    <source>
        <dbReference type="EMBL" id="KAF1953154.1"/>
    </source>
</evidence>
<dbReference type="AlphaFoldDB" id="A0A6A5TLT3"/>
<dbReference type="InterPro" id="IPR001810">
    <property type="entry name" value="F-box_dom"/>
</dbReference>
<organism evidence="2 3">
    <name type="scientific">Byssothecium circinans</name>
    <dbReference type="NCBI Taxonomy" id="147558"/>
    <lineage>
        <taxon>Eukaryota</taxon>
        <taxon>Fungi</taxon>
        <taxon>Dikarya</taxon>
        <taxon>Ascomycota</taxon>
        <taxon>Pezizomycotina</taxon>
        <taxon>Dothideomycetes</taxon>
        <taxon>Pleosporomycetidae</taxon>
        <taxon>Pleosporales</taxon>
        <taxon>Massarineae</taxon>
        <taxon>Massarinaceae</taxon>
        <taxon>Byssothecium</taxon>
    </lineage>
</organism>
<proteinExistence type="predicted"/>
<evidence type="ECO:0000259" key="1">
    <source>
        <dbReference type="PROSITE" id="PS50181"/>
    </source>
</evidence>
<protein>
    <recommendedName>
        <fullName evidence="1">F-box domain-containing protein</fullName>
    </recommendedName>
</protein>
<dbReference type="PROSITE" id="PS50181">
    <property type="entry name" value="FBOX"/>
    <property type="match status" value="1"/>
</dbReference>
<sequence>MLADLPTELVSKICGAFERVDLHNVRLVCKALSQKTLDNLYALHFKTSPFMLTRASLEKLIEFSKMPRISGKIRKLELVLVTFPIVERKKINGEPFTTKEQQEVSFAKTAFGSTQDSTTEKYTTARLKYLRAKFRRARRKKYAWYHHDQHLLRTKSIDVSLLVEALRNLTALESIATTHHYDKDSPPWGLRQVVDELGIWPVTTVPSSSGINNERAVFAKHSVGVVLGALCKSGIKRKTTSPPPLNELGAGKGLGQFLLRLSISLE</sequence>
<name>A0A6A5TLT3_9PLEO</name>
<dbReference type="SUPFAM" id="SSF81383">
    <property type="entry name" value="F-box domain"/>
    <property type="match status" value="1"/>
</dbReference>
<dbReference type="InterPro" id="IPR036047">
    <property type="entry name" value="F-box-like_dom_sf"/>
</dbReference>
<reference evidence="2" key="1">
    <citation type="journal article" date="2020" name="Stud. Mycol.">
        <title>101 Dothideomycetes genomes: a test case for predicting lifestyles and emergence of pathogens.</title>
        <authorList>
            <person name="Haridas S."/>
            <person name="Albert R."/>
            <person name="Binder M."/>
            <person name="Bloem J."/>
            <person name="Labutti K."/>
            <person name="Salamov A."/>
            <person name="Andreopoulos B."/>
            <person name="Baker S."/>
            <person name="Barry K."/>
            <person name="Bills G."/>
            <person name="Bluhm B."/>
            <person name="Cannon C."/>
            <person name="Castanera R."/>
            <person name="Culley D."/>
            <person name="Daum C."/>
            <person name="Ezra D."/>
            <person name="Gonzalez J."/>
            <person name="Henrissat B."/>
            <person name="Kuo A."/>
            <person name="Liang C."/>
            <person name="Lipzen A."/>
            <person name="Lutzoni F."/>
            <person name="Magnuson J."/>
            <person name="Mondo S."/>
            <person name="Nolan M."/>
            <person name="Ohm R."/>
            <person name="Pangilinan J."/>
            <person name="Park H.-J."/>
            <person name="Ramirez L."/>
            <person name="Alfaro M."/>
            <person name="Sun H."/>
            <person name="Tritt A."/>
            <person name="Yoshinaga Y."/>
            <person name="Zwiers L.-H."/>
            <person name="Turgeon B."/>
            <person name="Goodwin S."/>
            <person name="Spatafora J."/>
            <person name="Crous P."/>
            <person name="Grigoriev I."/>
        </authorList>
    </citation>
    <scope>NUCLEOTIDE SEQUENCE</scope>
    <source>
        <strain evidence="2">CBS 675.92</strain>
    </source>
</reference>
<dbReference type="OrthoDB" id="5279008at2759"/>
<gene>
    <name evidence="2" type="ORF">CC80DRAFT_507350</name>
</gene>
<dbReference type="CDD" id="cd09917">
    <property type="entry name" value="F-box_SF"/>
    <property type="match status" value="1"/>
</dbReference>
<feature type="domain" description="F-box" evidence="1">
    <location>
        <begin position="1"/>
        <end position="48"/>
    </location>
</feature>
<dbReference type="Proteomes" id="UP000800035">
    <property type="component" value="Unassembled WGS sequence"/>
</dbReference>
<keyword evidence="3" id="KW-1185">Reference proteome</keyword>
<evidence type="ECO:0000313" key="3">
    <source>
        <dbReference type="Proteomes" id="UP000800035"/>
    </source>
</evidence>
<accession>A0A6A5TLT3</accession>
<dbReference type="EMBL" id="ML977005">
    <property type="protein sequence ID" value="KAF1953154.1"/>
    <property type="molecule type" value="Genomic_DNA"/>
</dbReference>